<gene>
    <name evidence="1" type="ORF">Kpho01_68140</name>
</gene>
<protein>
    <submittedName>
        <fullName evidence="1">Uncharacterized protein</fullName>
    </submittedName>
</protein>
<name>A0A9W6PQ03_9ACTN</name>
<comment type="caution">
    <text evidence="1">The sequence shown here is derived from an EMBL/GenBank/DDBJ whole genome shotgun (WGS) entry which is preliminary data.</text>
</comment>
<reference evidence="1" key="1">
    <citation type="submission" date="2023-02" db="EMBL/GenBank/DDBJ databases">
        <title>Kitasatospora phosalacinea NBRC 14362.</title>
        <authorList>
            <person name="Ichikawa N."/>
            <person name="Sato H."/>
            <person name="Tonouchi N."/>
        </authorList>
    </citation>
    <scope>NUCLEOTIDE SEQUENCE</scope>
    <source>
        <strain evidence="1">NBRC 14362</strain>
    </source>
</reference>
<dbReference type="EMBL" id="BSRX01000060">
    <property type="protein sequence ID" value="GLW58803.1"/>
    <property type="molecule type" value="Genomic_DNA"/>
</dbReference>
<dbReference type="AlphaFoldDB" id="A0A9W6PQ03"/>
<proteinExistence type="predicted"/>
<evidence type="ECO:0000313" key="2">
    <source>
        <dbReference type="Proteomes" id="UP001165143"/>
    </source>
</evidence>
<dbReference type="Proteomes" id="UP001165143">
    <property type="component" value="Unassembled WGS sequence"/>
</dbReference>
<organism evidence="1 2">
    <name type="scientific">Kitasatospora phosalacinea</name>
    <dbReference type="NCBI Taxonomy" id="2065"/>
    <lineage>
        <taxon>Bacteria</taxon>
        <taxon>Bacillati</taxon>
        <taxon>Actinomycetota</taxon>
        <taxon>Actinomycetes</taxon>
        <taxon>Kitasatosporales</taxon>
        <taxon>Streptomycetaceae</taxon>
        <taxon>Kitasatospora</taxon>
    </lineage>
</organism>
<evidence type="ECO:0000313" key="1">
    <source>
        <dbReference type="EMBL" id="GLW58803.1"/>
    </source>
</evidence>
<accession>A0A9W6PQ03</accession>
<sequence>MTARQQAPAGATLGYCLRCGGYGRGVYAGTINSYAEAIRDHRKCPVPPRRARNRGPVDANG</sequence>